<name>A0ABP8JGS4_9MICO</name>
<evidence type="ECO:0000313" key="3">
    <source>
        <dbReference type="Proteomes" id="UP001500390"/>
    </source>
</evidence>
<organism evidence="2 3">
    <name type="scientific">Ornithinibacter aureus</name>
    <dbReference type="NCBI Taxonomy" id="622664"/>
    <lineage>
        <taxon>Bacteria</taxon>
        <taxon>Bacillati</taxon>
        <taxon>Actinomycetota</taxon>
        <taxon>Actinomycetes</taxon>
        <taxon>Micrococcales</taxon>
        <taxon>Intrasporangiaceae</taxon>
        <taxon>Ornithinibacter</taxon>
    </lineage>
</organism>
<evidence type="ECO:0000313" key="2">
    <source>
        <dbReference type="EMBL" id="GAA4390613.1"/>
    </source>
</evidence>
<evidence type="ECO:0000256" key="1">
    <source>
        <dbReference type="SAM" id="Phobius"/>
    </source>
</evidence>
<comment type="caution">
    <text evidence="2">The sequence shown here is derived from an EMBL/GenBank/DDBJ whole genome shotgun (WGS) entry which is preliminary data.</text>
</comment>
<feature type="transmembrane region" description="Helical" evidence="1">
    <location>
        <begin position="312"/>
        <end position="334"/>
    </location>
</feature>
<dbReference type="InterPro" id="IPR012507">
    <property type="entry name" value="YibE_F"/>
</dbReference>
<accession>A0ABP8JGS4</accession>
<protein>
    <recommendedName>
        <fullName evidence="4">YibE/F family protein</fullName>
    </recommendedName>
</protein>
<feature type="transmembrane region" description="Helical" evidence="1">
    <location>
        <begin position="20"/>
        <end position="39"/>
    </location>
</feature>
<keyword evidence="1" id="KW-0812">Transmembrane</keyword>
<dbReference type="Pfam" id="PF07907">
    <property type="entry name" value="YibE_F"/>
    <property type="match status" value="1"/>
</dbReference>
<dbReference type="PANTHER" id="PTHR41771">
    <property type="entry name" value="MEMBRANE PROTEIN-RELATED"/>
    <property type="match status" value="1"/>
</dbReference>
<evidence type="ECO:0008006" key="4">
    <source>
        <dbReference type="Google" id="ProtNLM"/>
    </source>
</evidence>
<dbReference type="PANTHER" id="PTHR41771:SF1">
    <property type="entry name" value="MEMBRANE PROTEIN"/>
    <property type="match status" value="1"/>
</dbReference>
<dbReference type="RefSeq" id="WP_246196793.1">
    <property type="nucleotide sequence ID" value="NZ_BAABFX010000015.1"/>
</dbReference>
<dbReference type="EMBL" id="BAABFX010000015">
    <property type="protein sequence ID" value="GAA4390613.1"/>
    <property type="molecule type" value="Genomic_DNA"/>
</dbReference>
<dbReference type="Proteomes" id="UP001500390">
    <property type="component" value="Unassembled WGS sequence"/>
</dbReference>
<gene>
    <name evidence="2" type="ORF">GCM10023153_07830</name>
</gene>
<feature type="transmembrane region" description="Helical" evidence="1">
    <location>
        <begin position="136"/>
        <end position="154"/>
    </location>
</feature>
<proteinExistence type="predicted"/>
<feature type="transmembrane region" description="Helical" evidence="1">
    <location>
        <begin position="354"/>
        <end position="379"/>
    </location>
</feature>
<feature type="transmembrane region" description="Helical" evidence="1">
    <location>
        <begin position="187"/>
        <end position="205"/>
    </location>
</feature>
<reference evidence="3" key="1">
    <citation type="journal article" date="2019" name="Int. J. Syst. Evol. Microbiol.">
        <title>The Global Catalogue of Microorganisms (GCM) 10K type strain sequencing project: providing services to taxonomists for standard genome sequencing and annotation.</title>
        <authorList>
            <consortium name="The Broad Institute Genomics Platform"/>
            <consortium name="The Broad Institute Genome Sequencing Center for Infectious Disease"/>
            <person name="Wu L."/>
            <person name="Ma J."/>
        </authorList>
    </citation>
    <scope>NUCLEOTIDE SEQUENCE [LARGE SCALE GENOMIC DNA]</scope>
    <source>
        <strain evidence="3">JCM 17738</strain>
    </source>
</reference>
<feature type="transmembrane region" description="Helical" evidence="1">
    <location>
        <begin position="214"/>
        <end position="234"/>
    </location>
</feature>
<keyword evidence="1" id="KW-1133">Transmembrane helix</keyword>
<feature type="transmembrane region" description="Helical" evidence="1">
    <location>
        <begin position="161"/>
        <end position="181"/>
    </location>
</feature>
<sequence length="392" mass="39732">MGGVHAKHGSSDTRQMRRVARAVVLALALLTLGAVLWLWPDAAPADSENPAPPELKATVVALHPEPCPPDVTETTANGCGSATVELSEGADAGRTVVVDLPNGPGAPVIVEGDAIVVIAVPGVEEQQFGVVDHQRGTGLLVVCLAFVLALLAFGRWRGLSALAGLGVTFLVLMFFVVPAILGGESPMLVALVGSAAITLTVLYLTHGITMTSTVAVLGTLASLVLTGVLAAVSVSALKLSGITDDVSSSVSDRYGITMSGLLVASIIIGSVGVLDDVTVTQASIVSELAEANPTYGVGRLYRSASRVGRSHIASVVNTIVLAYAGASLPLLILVAADNPSLADVVTTQFISQEIVRSIVATLGLIAAVPLTTALAAYAARAATAQPARTGSS</sequence>
<feature type="transmembrane region" description="Helical" evidence="1">
    <location>
        <begin position="254"/>
        <end position="274"/>
    </location>
</feature>
<keyword evidence="3" id="KW-1185">Reference proteome</keyword>
<keyword evidence="1" id="KW-0472">Membrane</keyword>